<dbReference type="eggNOG" id="arCOG03169">
    <property type="taxonomic scope" value="Archaea"/>
</dbReference>
<organism evidence="1 2">
    <name type="scientific">Vulcanisaeta moutnovskia (strain 768-28)</name>
    <dbReference type="NCBI Taxonomy" id="985053"/>
    <lineage>
        <taxon>Archaea</taxon>
        <taxon>Thermoproteota</taxon>
        <taxon>Thermoprotei</taxon>
        <taxon>Thermoproteales</taxon>
        <taxon>Thermoproteaceae</taxon>
        <taxon>Vulcanisaeta</taxon>
    </lineage>
</organism>
<evidence type="ECO:0000313" key="1">
    <source>
        <dbReference type="EMBL" id="ADY01003.1"/>
    </source>
</evidence>
<dbReference type="KEGG" id="vmo:VMUT_0793"/>
<dbReference type="Gene3D" id="3.40.50.300">
    <property type="entry name" value="P-loop containing nucleotide triphosphate hydrolases"/>
    <property type="match status" value="1"/>
</dbReference>
<proteinExistence type="predicted"/>
<dbReference type="HOGENOM" id="CLU_2613832_0_0_2"/>
<accession>F0QWF5</accession>
<dbReference type="STRING" id="985053.VMUT_0793"/>
<dbReference type="PANTHER" id="PTHR34301">
    <property type="entry name" value="DNA-BINDING PROTEIN-RELATED"/>
    <property type="match status" value="1"/>
</dbReference>
<dbReference type="GeneID" id="25395210"/>
<dbReference type="Proteomes" id="UP000007485">
    <property type="component" value="Chromosome"/>
</dbReference>
<dbReference type="OrthoDB" id="132045at2157"/>
<sequence length="78" mass="9393">MLFDIEPKTRREGLFDRDNEVDSILNFIRGRSRFLEIYGIRRVGKTSVLRVALNEVNIPYCYIDARTLENDFTKRRFY</sequence>
<gene>
    <name evidence="1" type="ordered locus">VMUT_0793</name>
</gene>
<name>F0QWF5_VULM7</name>
<evidence type="ECO:0000313" key="2">
    <source>
        <dbReference type="Proteomes" id="UP000007485"/>
    </source>
</evidence>
<dbReference type="EMBL" id="CP002529">
    <property type="protein sequence ID" value="ADY01003.1"/>
    <property type="molecule type" value="Genomic_DNA"/>
</dbReference>
<protein>
    <submittedName>
        <fullName evidence="1">ATPase</fullName>
    </submittedName>
</protein>
<dbReference type="InterPro" id="IPR027417">
    <property type="entry name" value="P-loop_NTPase"/>
</dbReference>
<dbReference type="AlphaFoldDB" id="F0QWF5"/>
<reference evidence="1 2" key="1">
    <citation type="journal article" date="2011" name="J. Bacteriol.">
        <title>Complete genome sequence of 'Vulcanisaeta moutnovskia' strain 768-28, a novel member of the hyperthermophilic crenarchaeal genus vulcanisaeta.</title>
        <authorList>
            <person name="Gumerov V.M."/>
            <person name="Mardanov A.V."/>
            <person name="Beletsky A.V."/>
            <person name="Prokofeva M.I."/>
            <person name="Bonch-Osmolovskaya E.A."/>
            <person name="Ravin N.V."/>
            <person name="Skryabin K.G."/>
        </authorList>
    </citation>
    <scope>NUCLEOTIDE SEQUENCE [LARGE SCALE GENOMIC DNA]</scope>
    <source>
        <strain evidence="1 2">768-28</strain>
    </source>
</reference>
<dbReference type="SUPFAM" id="SSF52540">
    <property type="entry name" value="P-loop containing nucleoside triphosphate hydrolases"/>
    <property type="match status" value="1"/>
</dbReference>
<dbReference type="PANTHER" id="PTHR34301:SF8">
    <property type="entry name" value="ATPASE DOMAIN-CONTAINING PROTEIN"/>
    <property type="match status" value="1"/>
</dbReference>
<dbReference type="RefSeq" id="WP_013604165.1">
    <property type="nucleotide sequence ID" value="NC_015151.1"/>
</dbReference>
<keyword evidence="2" id="KW-1185">Reference proteome</keyword>